<evidence type="ECO:0000313" key="2">
    <source>
        <dbReference type="Proteomes" id="UP000198748"/>
    </source>
</evidence>
<protein>
    <submittedName>
        <fullName evidence="1">Uncharacterized protein</fullName>
    </submittedName>
</protein>
<dbReference type="STRING" id="659014.SAMN04487996_12340"/>
<evidence type="ECO:0000313" key="1">
    <source>
        <dbReference type="EMBL" id="SDG78879.1"/>
    </source>
</evidence>
<dbReference type="AlphaFoldDB" id="A0A1G7X3V2"/>
<sequence>MEFTKFYRHQIENPMSELDKNWLTEGIFDFEYKKYVLMGYFQHVRDQFTHNRLHPCLPELKQHLDACVSVQTNKSRIRTSLPKNLTGIDVKTWQLQYEETHQDDPFMSDLNYILDFAIPRFSKSIDEGSERFSEVEENVKVSPVGIVPLHLQEGYLLFLHTFQPMVSIFQYQLALYNALKERYLKTFYVDTVRIGVGNTISQIKVDLTKRNRALPNPATYVVESKYEYPLQETLLPVAERLMLREINVA</sequence>
<reference evidence="2" key="1">
    <citation type="submission" date="2016-10" db="EMBL/GenBank/DDBJ databases">
        <authorList>
            <person name="Varghese N."/>
            <person name="Submissions S."/>
        </authorList>
    </citation>
    <scope>NUCLEOTIDE SEQUENCE [LARGE SCALE GENOMIC DNA]</scope>
    <source>
        <strain evidence="2">DSM 25329</strain>
    </source>
</reference>
<name>A0A1G7X3V2_9BACT</name>
<dbReference type="EMBL" id="FNAN01000023">
    <property type="protein sequence ID" value="SDG78879.1"/>
    <property type="molecule type" value="Genomic_DNA"/>
</dbReference>
<keyword evidence="2" id="KW-1185">Reference proteome</keyword>
<gene>
    <name evidence="1" type="ORF">SAMN04487996_12340</name>
</gene>
<organism evidence="1 2">
    <name type="scientific">Dyadobacter soli</name>
    <dbReference type="NCBI Taxonomy" id="659014"/>
    <lineage>
        <taxon>Bacteria</taxon>
        <taxon>Pseudomonadati</taxon>
        <taxon>Bacteroidota</taxon>
        <taxon>Cytophagia</taxon>
        <taxon>Cytophagales</taxon>
        <taxon>Spirosomataceae</taxon>
        <taxon>Dyadobacter</taxon>
    </lineage>
</organism>
<dbReference type="Proteomes" id="UP000198748">
    <property type="component" value="Unassembled WGS sequence"/>
</dbReference>
<accession>A0A1G7X3V2</accession>
<proteinExistence type="predicted"/>